<keyword evidence="2" id="KW-1185">Reference proteome</keyword>
<dbReference type="RefSeq" id="XP_056480051.1">
    <property type="nucleotide sequence ID" value="XM_056612827.1"/>
</dbReference>
<dbReference type="Proteomes" id="UP001149074">
    <property type="component" value="Unassembled WGS sequence"/>
</dbReference>
<proteinExistence type="predicted"/>
<reference evidence="1" key="2">
    <citation type="journal article" date="2023" name="IMA Fungus">
        <title>Comparative genomic study of the Penicillium genus elucidates a diverse pangenome and 15 lateral gene transfer events.</title>
        <authorList>
            <person name="Petersen C."/>
            <person name="Sorensen T."/>
            <person name="Nielsen M.R."/>
            <person name="Sondergaard T.E."/>
            <person name="Sorensen J.L."/>
            <person name="Fitzpatrick D.A."/>
            <person name="Frisvad J.C."/>
            <person name="Nielsen K.L."/>
        </authorList>
    </citation>
    <scope>NUCLEOTIDE SEQUENCE</scope>
    <source>
        <strain evidence="1">IBT 30761</strain>
    </source>
</reference>
<dbReference type="EMBL" id="JAPQKI010000001">
    <property type="protein sequence ID" value="KAJ5112278.1"/>
    <property type="molecule type" value="Genomic_DNA"/>
</dbReference>
<name>A0A9W9G5F5_9EURO</name>
<evidence type="ECO:0000313" key="1">
    <source>
        <dbReference type="EMBL" id="KAJ5112278.1"/>
    </source>
</evidence>
<comment type="caution">
    <text evidence="1">The sequence shown here is derived from an EMBL/GenBank/DDBJ whole genome shotgun (WGS) entry which is preliminary data.</text>
</comment>
<protein>
    <submittedName>
        <fullName evidence="1">Uncharacterized protein</fullName>
    </submittedName>
</protein>
<reference evidence="1" key="1">
    <citation type="submission" date="2022-11" db="EMBL/GenBank/DDBJ databases">
        <authorList>
            <person name="Petersen C."/>
        </authorList>
    </citation>
    <scope>NUCLEOTIDE SEQUENCE</scope>
    <source>
        <strain evidence="1">IBT 30761</strain>
    </source>
</reference>
<dbReference type="OrthoDB" id="5296964at2759"/>
<dbReference type="GeneID" id="81351806"/>
<dbReference type="InterPro" id="IPR046670">
    <property type="entry name" value="DUF6540"/>
</dbReference>
<accession>A0A9W9G5F5</accession>
<organism evidence="1 2">
    <name type="scientific">Penicillium argentinense</name>
    <dbReference type="NCBI Taxonomy" id="1131581"/>
    <lineage>
        <taxon>Eukaryota</taxon>
        <taxon>Fungi</taxon>
        <taxon>Dikarya</taxon>
        <taxon>Ascomycota</taxon>
        <taxon>Pezizomycotina</taxon>
        <taxon>Eurotiomycetes</taxon>
        <taxon>Eurotiomycetidae</taxon>
        <taxon>Eurotiales</taxon>
        <taxon>Aspergillaceae</taxon>
        <taxon>Penicillium</taxon>
    </lineage>
</organism>
<dbReference type="Pfam" id="PF20174">
    <property type="entry name" value="DUF6540"/>
    <property type="match status" value="1"/>
</dbReference>
<sequence>MSATRDDISSYEVYVTSLRPNPILFGENGTHWAIMIAHPGMEYGTMYHIIRCRRQAKLDTYERHVRSFKPLDGDEVIKKRRIATIQSTDIDRFNTILASVPLRDSQIWDLEHRNTDPYQFNSEKWTLEVVVGLEDWQMVPYGTSIFLDMNSFHVGDFR</sequence>
<dbReference type="AlphaFoldDB" id="A0A9W9G5F5"/>
<evidence type="ECO:0000313" key="2">
    <source>
        <dbReference type="Proteomes" id="UP001149074"/>
    </source>
</evidence>
<gene>
    <name evidence="1" type="ORF">N7532_000323</name>
</gene>